<proteinExistence type="predicted"/>
<evidence type="ECO:0000313" key="2">
    <source>
        <dbReference type="EMBL" id="ABK17726.1"/>
    </source>
</evidence>
<dbReference type="InterPro" id="IPR029024">
    <property type="entry name" value="TerB-like"/>
</dbReference>
<feature type="transmembrane region" description="Helical" evidence="1">
    <location>
        <begin position="42"/>
        <end position="65"/>
    </location>
</feature>
<dbReference type="OrthoDB" id="5459344at2"/>
<evidence type="ECO:0008006" key="4">
    <source>
        <dbReference type="Google" id="ProtNLM"/>
    </source>
</evidence>
<dbReference type="AlphaFoldDB" id="A0LJX4"/>
<keyword evidence="3" id="KW-1185">Reference proteome</keyword>
<keyword evidence="1" id="KW-0812">Transmembrane</keyword>
<feature type="transmembrane region" description="Helical" evidence="1">
    <location>
        <begin position="77"/>
        <end position="94"/>
    </location>
</feature>
<dbReference type="HOGENOM" id="CLU_068390_1_0_7"/>
<dbReference type="RefSeq" id="WP_011698895.1">
    <property type="nucleotide sequence ID" value="NC_008554.1"/>
</dbReference>
<dbReference type="SUPFAM" id="SSF158682">
    <property type="entry name" value="TerB-like"/>
    <property type="match status" value="1"/>
</dbReference>
<evidence type="ECO:0000313" key="3">
    <source>
        <dbReference type="Proteomes" id="UP000001784"/>
    </source>
</evidence>
<dbReference type="KEGG" id="sfu:Sfum_2043"/>
<dbReference type="Proteomes" id="UP000001784">
    <property type="component" value="Chromosome"/>
</dbReference>
<dbReference type="InParanoid" id="A0LJX4"/>
<protein>
    <recommendedName>
        <fullName evidence="4">Tellurite resistance TerB family protein</fullName>
    </recommendedName>
</protein>
<dbReference type="STRING" id="335543.Sfum_2043"/>
<evidence type="ECO:0000256" key="1">
    <source>
        <dbReference type="SAM" id="Phobius"/>
    </source>
</evidence>
<dbReference type="eggNOG" id="COG2979">
    <property type="taxonomic scope" value="Bacteria"/>
</dbReference>
<dbReference type="InterPro" id="IPR007486">
    <property type="entry name" value="YebE"/>
</dbReference>
<keyword evidence="1" id="KW-1133">Transmembrane helix</keyword>
<name>A0LJX4_SYNFM</name>
<dbReference type="EMBL" id="CP000478">
    <property type="protein sequence ID" value="ABK17726.1"/>
    <property type="molecule type" value="Genomic_DNA"/>
</dbReference>
<sequence>MSLSEILGSVIQAGMTSSSHDRLKNSLGESGGGGLLESLSSMLGGAGGGLGAGLGGLGGLLGSVLGDVEKTVGGKQNLALGGLGALAGALLGGGRGSMGGALGGGLMALLGAMAYKVLKGSGTETSGVPIGLAEPKTEAERQGLEQHAELLLKAMINAAKADGQIDESEVQRIVGKLQEDGIDRNEQQFMIMEMQKPMETQQLIAAVGGRPDVAAQVYAASLFAIEVDTPGEKEYLNQLEAGLGLTPEVTQQIREFVGVHPA</sequence>
<reference evidence="2 3" key="1">
    <citation type="submission" date="2006-10" db="EMBL/GenBank/DDBJ databases">
        <title>Complete sequence of Syntrophobacter fumaroxidans MPOB.</title>
        <authorList>
            <consortium name="US DOE Joint Genome Institute"/>
            <person name="Copeland A."/>
            <person name="Lucas S."/>
            <person name="Lapidus A."/>
            <person name="Barry K."/>
            <person name="Detter J.C."/>
            <person name="Glavina del Rio T."/>
            <person name="Hammon N."/>
            <person name="Israni S."/>
            <person name="Pitluck S."/>
            <person name="Goltsman E.G."/>
            <person name="Martinez M."/>
            <person name="Schmutz J."/>
            <person name="Larimer F."/>
            <person name="Land M."/>
            <person name="Hauser L."/>
            <person name="Kyrpides N."/>
            <person name="Kim E."/>
            <person name="Boone D.R."/>
            <person name="Brockman F."/>
            <person name="Culley D."/>
            <person name="Ferry J."/>
            <person name="Gunsalus R."/>
            <person name="McInerney M.J."/>
            <person name="Morrison M."/>
            <person name="Plugge C."/>
            <person name="Rohlin L."/>
            <person name="Scholten J."/>
            <person name="Sieber J."/>
            <person name="Stams A.J.M."/>
            <person name="Worm P."/>
            <person name="Henstra A.M."/>
            <person name="Richardson P."/>
        </authorList>
    </citation>
    <scope>NUCLEOTIDE SEQUENCE [LARGE SCALE GENOMIC DNA]</scope>
    <source>
        <strain evidence="3">DSM 10017 / MPOB</strain>
    </source>
</reference>
<keyword evidence="1" id="KW-0472">Membrane</keyword>
<organism evidence="2 3">
    <name type="scientific">Syntrophobacter fumaroxidans (strain DSM 10017 / MPOB)</name>
    <dbReference type="NCBI Taxonomy" id="335543"/>
    <lineage>
        <taxon>Bacteria</taxon>
        <taxon>Pseudomonadati</taxon>
        <taxon>Thermodesulfobacteriota</taxon>
        <taxon>Syntrophobacteria</taxon>
        <taxon>Syntrophobacterales</taxon>
        <taxon>Syntrophobacteraceae</taxon>
        <taxon>Syntrophobacter</taxon>
    </lineage>
</organism>
<accession>A0LJX4</accession>
<dbReference type="Gene3D" id="1.10.3680.10">
    <property type="entry name" value="TerB-like"/>
    <property type="match status" value="1"/>
</dbReference>
<gene>
    <name evidence="2" type="ordered locus">Sfum_2043</name>
</gene>
<dbReference type="Pfam" id="PF04391">
    <property type="entry name" value="DUF533"/>
    <property type="match status" value="1"/>
</dbReference>
<dbReference type="CDD" id="cd07178">
    <property type="entry name" value="terB_like_YebE"/>
    <property type="match status" value="1"/>
</dbReference>